<accession>A0ABP8MEM0</accession>
<dbReference type="InterPro" id="IPR050382">
    <property type="entry name" value="MFS_Na/Anion_cotransporter"/>
</dbReference>
<protein>
    <submittedName>
        <fullName evidence="7">MFS transporter</fullName>
    </submittedName>
</protein>
<dbReference type="Proteomes" id="UP001501508">
    <property type="component" value="Unassembled WGS sequence"/>
</dbReference>
<proteinExistence type="predicted"/>
<feature type="transmembrane region" description="Helical" evidence="5">
    <location>
        <begin position="53"/>
        <end position="72"/>
    </location>
</feature>
<feature type="transmembrane region" description="Helical" evidence="5">
    <location>
        <begin position="365"/>
        <end position="388"/>
    </location>
</feature>
<gene>
    <name evidence="7" type="ORF">GCM10023091_43490</name>
</gene>
<feature type="transmembrane region" description="Helical" evidence="5">
    <location>
        <begin position="400"/>
        <end position="419"/>
    </location>
</feature>
<dbReference type="PROSITE" id="PS50850">
    <property type="entry name" value="MFS"/>
    <property type="match status" value="1"/>
</dbReference>
<evidence type="ECO:0000313" key="7">
    <source>
        <dbReference type="EMBL" id="GAA4447858.1"/>
    </source>
</evidence>
<feature type="transmembrane region" description="Helical" evidence="5">
    <location>
        <begin position="104"/>
        <end position="125"/>
    </location>
</feature>
<comment type="caution">
    <text evidence="7">The sequence shown here is derived from an EMBL/GenBank/DDBJ whole genome shotgun (WGS) entry which is preliminary data.</text>
</comment>
<dbReference type="InterPro" id="IPR036259">
    <property type="entry name" value="MFS_trans_sf"/>
</dbReference>
<feature type="transmembrane region" description="Helical" evidence="5">
    <location>
        <begin position="79"/>
        <end position="98"/>
    </location>
</feature>
<dbReference type="Pfam" id="PF07690">
    <property type="entry name" value="MFS_1"/>
    <property type="match status" value="1"/>
</dbReference>
<feature type="transmembrane region" description="Helical" evidence="5">
    <location>
        <begin position="169"/>
        <end position="188"/>
    </location>
</feature>
<keyword evidence="2 5" id="KW-0812">Transmembrane</keyword>
<dbReference type="InterPro" id="IPR020846">
    <property type="entry name" value="MFS_dom"/>
</dbReference>
<keyword evidence="4 5" id="KW-0472">Membrane</keyword>
<evidence type="ECO:0000256" key="3">
    <source>
        <dbReference type="ARBA" id="ARBA00022989"/>
    </source>
</evidence>
<comment type="subcellular location">
    <subcellularLocation>
        <location evidence="1">Membrane</location>
        <topology evidence="1">Multi-pass membrane protein</topology>
    </subcellularLocation>
</comment>
<name>A0ABP8MEM0_9BACT</name>
<feature type="transmembrane region" description="Helical" evidence="5">
    <location>
        <begin position="274"/>
        <end position="295"/>
    </location>
</feature>
<dbReference type="SUPFAM" id="SSF103473">
    <property type="entry name" value="MFS general substrate transporter"/>
    <property type="match status" value="1"/>
</dbReference>
<feature type="transmembrane region" description="Helical" evidence="5">
    <location>
        <begin position="307"/>
        <end position="325"/>
    </location>
</feature>
<dbReference type="PIRSF" id="PIRSF002808">
    <property type="entry name" value="Hexose_phosphate_transp"/>
    <property type="match status" value="1"/>
</dbReference>
<feature type="domain" description="Major facilitator superfamily (MFS) profile" evidence="6">
    <location>
        <begin position="14"/>
        <end position="427"/>
    </location>
</feature>
<keyword evidence="8" id="KW-1185">Reference proteome</keyword>
<keyword evidence="3 5" id="KW-1133">Transmembrane helix</keyword>
<dbReference type="Gene3D" id="1.20.1250.20">
    <property type="entry name" value="MFS general substrate transporter like domains"/>
    <property type="match status" value="2"/>
</dbReference>
<dbReference type="InterPro" id="IPR011701">
    <property type="entry name" value="MFS"/>
</dbReference>
<dbReference type="PANTHER" id="PTHR11662">
    <property type="entry name" value="SOLUTE CARRIER FAMILY 17"/>
    <property type="match status" value="1"/>
</dbReference>
<dbReference type="EMBL" id="BAABEY010000036">
    <property type="protein sequence ID" value="GAA4447858.1"/>
    <property type="molecule type" value="Genomic_DNA"/>
</dbReference>
<evidence type="ECO:0000256" key="4">
    <source>
        <dbReference type="ARBA" id="ARBA00023136"/>
    </source>
</evidence>
<dbReference type="RefSeq" id="WP_345033096.1">
    <property type="nucleotide sequence ID" value="NZ_BAABEY010000036.1"/>
</dbReference>
<organism evidence="7 8">
    <name type="scientific">Ravibacter arvi</name>
    <dbReference type="NCBI Taxonomy" id="2051041"/>
    <lineage>
        <taxon>Bacteria</taxon>
        <taxon>Pseudomonadati</taxon>
        <taxon>Bacteroidota</taxon>
        <taxon>Cytophagia</taxon>
        <taxon>Cytophagales</taxon>
        <taxon>Spirosomataceae</taxon>
        <taxon>Ravibacter</taxon>
    </lineage>
</organism>
<feature type="transmembrane region" description="Helical" evidence="5">
    <location>
        <begin position="233"/>
        <end position="254"/>
    </location>
</feature>
<evidence type="ECO:0000313" key="8">
    <source>
        <dbReference type="Proteomes" id="UP001501508"/>
    </source>
</evidence>
<evidence type="ECO:0000259" key="6">
    <source>
        <dbReference type="PROSITE" id="PS50850"/>
    </source>
</evidence>
<dbReference type="PANTHER" id="PTHR11662:SF285">
    <property type="entry name" value="HEXURONATE TRANSPORTER"/>
    <property type="match status" value="1"/>
</dbReference>
<evidence type="ECO:0000256" key="1">
    <source>
        <dbReference type="ARBA" id="ARBA00004141"/>
    </source>
</evidence>
<evidence type="ECO:0000256" key="5">
    <source>
        <dbReference type="SAM" id="Phobius"/>
    </source>
</evidence>
<dbReference type="InterPro" id="IPR000849">
    <property type="entry name" value="Sugar_P_transporter"/>
</dbReference>
<evidence type="ECO:0000256" key="2">
    <source>
        <dbReference type="ARBA" id="ARBA00022692"/>
    </source>
</evidence>
<reference evidence="8" key="1">
    <citation type="journal article" date="2019" name="Int. J. Syst. Evol. Microbiol.">
        <title>The Global Catalogue of Microorganisms (GCM) 10K type strain sequencing project: providing services to taxonomists for standard genome sequencing and annotation.</title>
        <authorList>
            <consortium name="The Broad Institute Genomics Platform"/>
            <consortium name="The Broad Institute Genome Sequencing Center for Infectious Disease"/>
            <person name="Wu L."/>
            <person name="Ma J."/>
        </authorList>
    </citation>
    <scope>NUCLEOTIDE SEQUENCE [LARGE SCALE GENOMIC DNA]</scope>
    <source>
        <strain evidence="8">JCM 31920</strain>
    </source>
</reference>
<sequence>MTNSSKAGNYRWFVCGLLFFATTINYIDRQIIGFLKPTLEVEFNWTESDYARIVMIFSACYALGFLVFGNFIDRLGSKIGYAVSVVVWSIAAMLHAAAKTTFGFAAFRGLLGISEAGNFPAAVKVIAEWFPQKERGLATGIFNSGTSIGPIIAPILIPWLLGAFGWKEAFVITGALGFIWLVLWWIYYEVPAKQKRLSQAEYDLIHAGQPPVETQGAAEKKIKWSQLLGLRQTWVFIVGKLLTDPIWWFFLFWLPSYFASTFDLDLKKPSMHLAVVYSLTTFGSIAGGYLSSSLIKRGWPALKARKTVLFIVAVVVLSILLIRFATDIWTVVILISIAAAAHQAWSTNILTVVSDIIPKNSVSSVVGIGGMAGSLGSTIFPLLVGSLLDHYKAIGNIGAGYNILFTICGLAYFVAWGIIQLLTSKMKPVEEVLKEK</sequence>
<dbReference type="CDD" id="cd17319">
    <property type="entry name" value="MFS_ExuT_GudP_like"/>
    <property type="match status" value="1"/>
</dbReference>
<feature type="transmembrane region" description="Helical" evidence="5">
    <location>
        <begin position="331"/>
        <end position="353"/>
    </location>
</feature>
<feature type="transmembrane region" description="Helical" evidence="5">
    <location>
        <begin position="137"/>
        <end position="157"/>
    </location>
</feature>